<dbReference type="GO" id="GO:0043565">
    <property type="term" value="F:sequence-specific DNA binding"/>
    <property type="evidence" value="ECO:0007669"/>
    <property type="project" value="InterPro"/>
</dbReference>
<protein>
    <submittedName>
        <fullName evidence="2">AraC family transcriptional regulator</fullName>
    </submittedName>
</protein>
<dbReference type="EMBL" id="NDXW01000001">
    <property type="protein sequence ID" value="RDH45881.1"/>
    <property type="molecule type" value="Genomic_DNA"/>
</dbReference>
<dbReference type="AlphaFoldDB" id="A0A4V1IP38"/>
<evidence type="ECO:0000313" key="2">
    <source>
        <dbReference type="EMBL" id="RDH45881.1"/>
    </source>
</evidence>
<evidence type="ECO:0000259" key="1">
    <source>
        <dbReference type="PROSITE" id="PS01124"/>
    </source>
</evidence>
<gene>
    <name evidence="2" type="ORF">B9G39_21845</name>
</gene>
<organism evidence="2 3">
    <name type="scientific">Zooshikella ganghwensis</name>
    <dbReference type="NCBI Taxonomy" id="202772"/>
    <lineage>
        <taxon>Bacteria</taxon>
        <taxon>Pseudomonadati</taxon>
        <taxon>Pseudomonadota</taxon>
        <taxon>Gammaproteobacteria</taxon>
        <taxon>Oceanospirillales</taxon>
        <taxon>Zooshikellaceae</taxon>
        <taxon>Zooshikella</taxon>
    </lineage>
</organism>
<keyword evidence="3" id="KW-1185">Reference proteome</keyword>
<dbReference type="PROSITE" id="PS01124">
    <property type="entry name" value="HTH_ARAC_FAMILY_2"/>
    <property type="match status" value="1"/>
</dbReference>
<sequence length="29" mass="3530">MAKVEFIRQFKKAYGITPAAWRRKYQKIT</sequence>
<name>A0A4V1IP38_9GAMM</name>
<comment type="caution">
    <text evidence="2">The sequence shown here is derived from an EMBL/GenBank/DDBJ whole genome shotgun (WGS) entry which is preliminary data.</text>
</comment>
<proteinExistence type="predicted"/>
<evidence type="ECO:0000313" key="3">
    <source>
        <dbReference type="Proteomes" id="UP000257039"/>
    </source>
</evidence>
<dbReference type="GO" id="GO:0003700">
    <property type="term" value="F:DNA-binding transcription factor activity"/>
    <property type="evidence" value="ECO:0007669"/>
    <property type="project" value="InterPro"/>
</dbReference>
<dbReference type="InterPro" id="IPR018060">
    <property type="entry name" value="HTH_AraC"/>
</dbReference>
<dbReference type="Gene3D" id="1.10.10.60">
    <property type="entry name" value="Homeodomain-like"/>
    <property type="match status" value="1"/>
</dbReference>
<dbReference type="Proteomes" id="UP000257039">
    <property type="component" value="Unassembled WGS sequence"/>
</dbReference>
<feature type="domain" description="HTH araC/xylS-type" evidence="1">
    <location>
        <begin position="1"/>
        <end position="24"/>
    </location>
</feature>
<accession>A0A4V1IP38</accession>
<reference evidence="2 3" key="1">
    <citation type="submission" date="2017-04" db="EMBL/GenBank/DDBJ databases">
        <title>Draft genome sequence of Zooshikella ganghwensis VG4 isolated from Red Sea sediments.</title>
        <authorList>
            <person name="Rehman Z."/>
            <person name="Alam I."/>
            <person name="Kamau A."/>
            <person name="Bajic V."/>
            <person name="Leiknes T."/>
        </authorList>
    </citation>
    <scope>NUCLEOTIDE SEQUENCE [LARGE SCALE GENOMIC DNA]</scope>
    <source>
        <strain evidence="2 3">VG4</strain>
    </source>
</reference>